<gene>
    <name evidence="8" type="ORF">Bathy04g03060</name>
</gene>
<dbReference type="PROSITE" id="PS00028">
    <property type="entry name" value="ZINC_FINGER_C2H2_1"/>
    <property type="match status" value="1"/>
</dbReference>
<dbReference type="GO" id="GO:0008408">
    <property type="term" value="F:3'-5' exonuclease activity"/>
    <property type="evidence" value="ECO:0007669"/>
    <property type="project" value="InterPro"/>
</dbReference>
<keyword evidence="5" id="KW-0863">Zinc-finger</keyword>
<dbReference type="PROSITE" id="PS50157">
    <property type="entry name" value="ZINC_FINGER_C2H2_2"/>
    <property type="match status" value="1"/>
</dbReference>
<keyword evidence="5" id="KW-0862">Zinc</keyword>
<evidence type="ECO:0000313" key="9">
    <source>
        <dbReference type="Proteomes" id="UP000198341"/>
    </source>
</evidence>
<evidence type="ECO:0000256" key="4">
    <source>
        <dbReference type="ARBA" id="ARBA00025599"/>
    </source>
</evidence>
<dbReference type="Gene3D" id="3.30.420.10">
    <property type="entry name" value="Ribonuclease H-like superfamily/Ribonuclease H"/>
    <property type="match status" value="1"/>
</dbReference>
<keyword evidence="2" id="KW-0540">Nuclease</keyword>
<dbReference type="EMBL" id="FO082275">
    <property type="protein sequence ID" value="CCO15905.1"/>
    <property type="molecule type" value="Genomic_DNA"/>
</dbReference>
<keyword evidence="1" id="KW-0698">rRNA processing</keyword>
<dbReference type="InterPro" id="IPR047021">
    <property type="entry name" value="REXO1/3/4-like"/>
</dbReference>
<dbReference type="Pfam" id="PF01612">
    <property type="entry name" value="DNA_pol_A_exo1"/>
    <property type="match status" value="1"/>
</dbReference>
<dbReference type="GO" id="GO:0005634">
    <property type="term" value="C:nucleus"/>
    <property type="evidence" value="ECO:0007669"/>
    <property type="project" value="TreeGrafter"/>
</dbReference>
<dbReference type="Proteomes" id="UP000198341">
    <property type="component" value="Chromosome 4"/>
</dbReference>
<keyword evidence="9" id="KW-1185">Reference proteome</keyword>
<dbReference type="InterPro" id="IPR013520">
    <property type="entry name" value="Ribonucl_H"/>
</dbReference>
<feature type="region of interest" description="Disordered" evidence="6">
    <location>
        <begin position="405"/>
        <end position="431"/>
    </location>
</feature>
<dbReference type="KEGG" id="bpg:Bathy04g03060"/>
<evidence type="ECO:0000256" key="2">
    <source>
        <dbReference type="ARBA" id="ARBA00022722"/>
    </source>
</evidence>
<dbReference type="SMART" id="SM00479">
    <property type="entry name" value="EXOIII"/>
    <property type="match status" value="1"/>
</dbReference>
<organism evidence="8 9">
    <name type="scientific">Bathycoccus prasinos</name>
    <dbReference type="NCBI Taxonomy" id="41875"/>
    <lineage>
        <taxon>Eukaryota</taxon>
        <taxon>Viridiplantae</taxon>
        <taxon>Chlorophyta</taxon>
        <taxon>Mamiellophyceae</taxon>
        <taxon>Mamiellales</taxon>
        <taxon>Bathycoccaceae</taxon>
        <taxon>Bathycoccus</taxon>
    </lineage>
</organism>
<evidence type="ECO:0000256" key="5">
    <source>
        <dbReference type="PROSITE-ProRule" id="PRU00042"/>
    </source>
</evidence>
<accession>K8ETZ4</accession>
<feature type="region of interest" description="Disordered" evidence="6">
    <location>
        <begin position="1"/>
        <end position="32"/>
    </location>
</feature>
<dbReference type="SUPFAM" id="SSF53098">
    <property type="entry name" value="Ribonuclease H-like"/>
    <property type="match status" value="1"/>
</dbReference>
<sequence length="466" mass="52200">MASLANALNDDDDDDDDDDEVLGGEKKSFSTRGRRRMVLSTIQREQLQRRGGNFKNFADAAFKSQRSSGETKKNNNNNKDLKYACFYCFKKFHSLDLLQKHAAKELHDEKHDVVCTNCRKVCKTYFRLREHLVGATASEACKEAFEEKGGCRKCLRIPEDAGGVHVCAFGSSTGSSSSVRKKEGVCDECAPHVAIDCEMIATTKSDETLAKVCVVNGLDESVLMETVVTFCSKNGEEEGKEDEKVKVLDYRTEITGLTASDFETKLLPTLAEAREEVLACLAGAHKNTPEMWKNKPHKLVVHDARHDLRALQITDEDVPNLFDRIRDTSTYVPLQKEKGKRVKLKKLVEQFLEADDADADDTLRNFQSPNAPHSPHLDALAALRLYRGCRDNCFHFQAVQKGPLLRRKASSTTPSTTTPGGGGEDEIEYFKTPKVLLENEEEKNDEKDTWLCCWCEDFASGANTHE</sequence>
<keyword evidence="5" id="KW-0479">Metal-binding</keyword>
<dbReference type="eggNOG" id="KOG2249">
    <property type="taxonomic scope" value="Eukaryota"/>
</dbReference>
<proteinExistence type="predicted"/>
<dbReference type="InterPro" id="IPR012337">
    <property type="entry name" value="RNaseH-like_sf"/>
</dbReference>
<evidence type="ECO:0000256" key="6">
    <source>
        <dbReference type="SAM" id="MobiDB-lite"/>
    </source>
</evidence>
<protein>
    <recommendedName>
        <fullName evidence="7">C2H2-type domain-containing protein</fullName>
    </recommendedName>
</protein>
<dbReference type="PANTHER" id="PTHR12801:SF45">
    <property type="entry name" value="RNA EXONUCLEASE 4"/>
    <property type="match status" value="1"/>
</dbReference>
<dbReference type="InterPro" id="IPR013087">
    <property type="entry name" value="Znf_C2H2_type"/>
</dbReference>
<evidence type="ECO:0000259" key="7">
    <source>
        <dbReference type="PROSITE" id="PS50157"/>
    </source>
</evidence>
<dbReference type="PANTHER" id="PTHR12801">
    <property type="entry name" value="RNA EXONUCLEASE REXO1 / RECO3 FAMILY MEMBER-RELATED"/>
    <property type="match status" value="1"/>
</dbReference>
<dbReference type="RefSeq" id="XP_007513380.1">
    <property type="nucleotide sequence ID" value="XM_007513318.1"/>
</dbReference>
<dbReference type="GO" id="GO:0008270">
    <property type="term" value="F:zinc ion binding"/>
    <property type="evidence" value="ECO:0007669"/>
    <property type="project" value="UniProtKB-KW"/>
</dbReference>
<feature type="compositionally biased region" description="Acidic residues" evidence="6">
    <location>
        <begin position="9"/>
        <end position="22"/>
    </location>
</feature>
<name>K8ETZ4_9CHLO</name>
<dbReference type="GO" id="GO:0003676">
    <property type="term" value="F:nucleic acid binding"/>
    <property type="evidence" value="ECO:0007669"/>
    <property type="project" value="InterPro"/>
</dbReference>
<reference evidence="8 9" key="1">
    <citation type="submission" date="2011-10" db="EMBL/GenBank/DDBJ databases">
        <authorList>
            <person name="Genoscope - CEA"/>
        </authorList>
    </citation>
    <scope>NUCLEOTIDE SEQUENCE [LARGE SCALE GENOMIC DNA]</scope>
    <source>
        <strain evidence="8 9">RCC 1105</strain>
    </source>
</reference>
<dbReference type="AlphaFoldDB" id="K8ETZ4"/>
<evidence type="ECO:0000256" key="1">
    <source>
        <dbReference type="ARBA" id="ARBA00022552"/>
    </source>
</evidence>
<feature type="domain" description="C2H2-type" evidence="7">
    <location>
        <begin position="83"/>
        <end position="112"/>
    </location>
</feature>
<dbReference type="GeneID" id="19016332"/>
<dbReference type="InterPro" id="IPR036397">
    <property type="entry name" value="RNaseH_sf"/>
</dbReference>
<dbReference type="InterPro" id="IPR002562">
    <property type="entry name" value="3'-5'_exonuclease_dom"/>
</dbReference>
<evidence type="ECO:0000256" key="3">
    <source>
        <dbReference type="ARBA" id="ARBA00022801"/>
    </source>
</evidence>
<evidence type="ECO:0000313" key="8">
    <source>
        <dbReference type="EMBL" id="CCO15905.1"/>
    </source>
</evidence>
<comment type="function">
    <text evidence="4">Exoribonuclease involved in ribosome biosynthesis. Involved in the processing of ITS1, the internal transcribed spacer localized between the 18S and 5.8S rRNAs.</text>
</comment>
<keyword evidence="3" id="KW-0378">Hydrolase</keyword>
<dbReference type="STRING" id="41875.K8ETZ4"/>
<dbReference type="OrthoDB" id="8191639at2759"/>
<dbReference type="GO" id="GO:0006364">
    <property type="term" value="P:rRNA processing"/>
    <property type="evidence" value="ECO:0007669"/>
    <property type="project" value="UniProtKB-KW"/>
</dbReference>